<sequence length="148" mass="15056">MSGRAVRSYAREGLRSSRAAVSRVPVIRATSARLKTGPRASSVIQSMTAPRSGPGDRTIRSAPLPIAPPAISPRPSAAPRPRTRSPAPAAPSVATAPASVITTISAGRLWPSPKATPVLRTSSAQNGPNRACGPTVPLQAASAIALLS</sequence>
<evidence type="ECO:0000256" key="1">
    <source>
        <dbReference type="SAM" id="MobiDB-lite"/>
    </source>
</evidence>
<organism evidence="2">
    <name type="scientific">Streptomyces iranensis</name>
    <dbReference type="NCBI Taxonomy" id="576784"/>
    <lineage>
        <taxon>Bacteria</taxon>
        <taxon>Bacillati</taxon>
        <taxon>Actinomycetota</taxon>
        <taxon>Actinomycetes</taxon>
        <taxon>Kitasatosporales</taxon>
        <taxon>Streptomycetaceae</taxon>
        <taxon>Streptomyces</taxon>
        <taxon>Streptomyces violaceusniger group</taxon>
    </lineage>
</organism>
<proteinExistence type="predicted"/>
<dbReference type="HOGENOM" id="CLU_2014057_0_0_11"/>
<name>A0A060ZZ73_9ACTN</name>
<evidence type="ECO:0000313" key="2">
    <source>
        <dbReference type="EMBL" id="CDR08748.1"/>
    </source>
</evidence>
<dbReference type="AlphaFoldDB" id="A0A060ZZ73"/>
<feature type="compositionally biased region" description="Low complexity" evidence="1">
    <location>
        <begin position="79"/>
        <end position="96"/>
    </location>
</feature>
<gene>
    <name evidence="2" type="ORF">SIRAN5395</name>
</gene>
<feature type="compositionally biased region" description="Pro residues" evidence="1">
    <location>
        <begin position="65"/>
        <end position="78"/>
    </location>
</feature>
<accession>A0A060ZZ73</accession>
<dbReference type="EMBL" id="LK022848">
    <property type="protein sequence ID" value="CDR08748.1"/>
    <property type="molecule type" value="Genomic_DNA"/>
</dbReference>
<feature type="region of interest" description="Disordered" evidence="1">
    <location>
        <begin position="1"/>
        <end position="96"/>
    </location>
</feature>
<protein>
    <submittedName>
        <fullName evidence="2">Uncharacterized protein</fullName>
    </submittedName>
</protein>
<reference evidence="2" key="1">
    <citation type="submission" date="2014-05" db="EMBL/GenBank/DDBJ databases">
        <authorList>
            <person name="Horn Fabian"/>
        </authorList>
    </citation>
    <scope>NUCLEOTIDE SEQUENCE</scope>
</reference>